<feature type="compositionally biased region" description="Basic and acidic residues" evidence="1">
    <location>
        <begin position="236"/>
        <end position="249"/>
    </location>
</feature>
<protein>
    <recommendedName>
        <fullName evidence="4">AB hydrolase-1 domain-containing protein</fullName>
    </recommendedName>
</protein>
<dbReference type="Proteomes" id="UP000054481">
    <property type="component" value="Unassembled WGS sequence"/>
</dbReference>
<keyword evidence="3" id="KW-1185">Reference proteome</keyword>
<dbReference type="AlphaFoldDB" id="A0A0F7ZUQ8"/>
<dbReference type="OrthoDB" id="10260961at2759"/>
<dbReference type="PANTHER" id="PTHR42103">
    <property type="entry name" value="ALPHA/BETA-HYDROLASES SUPERFAMILY PROTEIN"/>
    <property type="match status" value="1"/>
</dbReference>
<proteinExistence type="predicted"/>
<evidence type="ECO:0000313" key="3">
    <source>
        <dbReference type="Proteomes" id="UP000054481"/>
    </source>
</evidence>
<feature type="compositionally biased region" description="Basic residues" evidence="1">
    <location>
        <begin position="264"/>
        <end position="275"/>
    </location>
</feature>
<name>A0A0F7ZUQ8_9HYPO</name>
<feature type="compositionally biased region" description="Low complexity" evidence="1">
    <location>
        <begin position="215"/>
        <end position="232"/>
    </location>
</feature>
<evidence type="ECO:0000256" key="1">
    <source>
        <dbReference type="SAM" id="MobiDB-lite"/>
    </source>
</evidence>
<dbReference type="SUPFAM" id="SSF53474">
    <property type="entry name" value="alpha/beta-Hydrolases"/>
    <property type="match status" value="1"/>
</dbReference>
<dbReference type="EMBL" id="KQ030518">
    <property type="protein sequence ID" value="KJZ75288.1"/>
    <property type="molecule type" value="Genomic_DNA"/>
</dbReference>
<evidence type="ECO:0008006" key="4">
    <source>
        <dbReference type="Google" id="ProtNLM"/>
    </source>
</evidence>
<feature type="compositionally biased region" description="Low complexity" evidence="1">
    <location>
        <begin position="309"/>
        <end position="318"/>
    </location>
</feature>
<dbReference type="Gene3D" id="3.40.50.1820">
    <property type="entry name" value="alpha/beta hydrolase"/>
    <property type="match status" value="2"/>
</dbReference>
<accession>A0A0F7ZUQ8</accession>
<dbReference type="InterPro" id="IPR029058">
    <property type="entry name" value="AB_hydrolase_fold"/>
</dbReference>
<gene>
    <name evidence="2" type="ORF">HIM_05214</name>
</gene>
<evidence type="ECO:0000313" key="2">
    <source>
        <dbReference type="EMBL" id="KJZ75288.1"/>
    </source>
</evidence>
<sequence length="461" mass="49524">MLPDPALTLTIPSLHDGTTLDCRLYHPASLAAGNPRAPPWRRHAAIVAHPYAPMGGCYDDAVVEIVAQQLLREGFLVGTFNFRGAGHSAGKTSWTAKPEREDYASFVGFMVHYVHNLDPFRDALDDRDASDDTEADSEARHPVLLMCGYSYGAMVTTQLGPLEALLRPFDSPDVYSDAAEIRLRAEHLAEQQNLMLGDVRAAALEQLRHSRQHQLGSPTSTLSSASPRSRSGMRVGGDEGNLRRSHESPGRGSFSADAEDKLKKGVHGFFGRRRTGRDASSGARWHSVSAHAKPKSVNGSGSPPKNRGASASPPASSEEPCKTSSETNLAPPADLVAPRPAYLLVSPLQGLVTHLATMSLVPSLFGGRGHRHEHDKQWREAGAGADEAKLVRNPTLAVYGDRDVFVSAGKLRAWSGRLAGAQESMFRGLEVPTAGHFWAEEGVLGAMRDAAGRFAGALLRG</sequence>
<reference evidence="2 3" key="1">
    <citation type="journal article" date="2014" name="Genome Biol. Evol.">
        <title>Comparative genomics and transcriptomics analyses reveal divergent lifestyle features of nematode endoparasitic fungus Hirsutella minnesotensis.</title>
        <authorList>
            <person name="Lai Y."/>
            <person name="Liu K."/>
            <person name="Zhang X."/>
            <person name="Zhang X."/>
            <person name="Li K."/>
            <person name="Wang N."/>
            <person name="Shu C."/>
            <person name="Wu Y."/>
            <person name="Wang C."/>
            <person name="Bushley K.E."/>
            <person name="Xiang M."/>
            <person name="Liu X."/>
        </authorList>
    </citation>
    <scope>NUCLEOTIDE SEQUENCE [LARGE SCALE GENOMIC DNA]</scope>
    <source>
        <strain evidence="2 3">3608</strain>
    </source>
</reference>
<dbReference type="PANTHER" id="PTHR42103:SF2">
    <property type="entry name" value="AB HYDROLASE-1 DOMAIN-CONTAINING PROTEIN"/>
    <property type="match status" value="1"/>
</dbReference>
<feature type="region of interest" description="Disordered" evidence="1">
    <location>
        <begin position="210"/>
        <end position="333"/>
    </location>
</feature>
<organism evidence="2 3">
    <name type="scientific">Hirsutella minnesotensis 3608</name>
    <dbReference type="NCBI Taxonomy" id="1043627"/>
    <lineage>
        <taxon>Eukaryota</taxon>
        <taxon>Fungi</taxon>
        <taxon>Dikarya</taxon>
        <taxon>Ascomycota</taxon>
        <taxon>Pezizomycotina</taxon>
        <taxon>Sordariomycetes</taxon>
        <taxon>Hypocreomycetidae</taxon>
        <taxon>Hypocreales</taxon>
        <taxon>Ophiocordycipitaceae</taxon>
        <taxon>Hirsutella</taxon>
    </lineage>
</organism>